<dbReference type="PROSITE" id="PS51257">
    <property type="entry name" value="PROKAR_LIPOPROTEIN"/>
    <property type="match status" value="1"/>
</dbReference>
<evidence type="ECO:0008006" key="3">
    <source>
        <dbReference type="Google" id="ProtNLM"/>
    </source>
</evidence>
<gene>
    <name evidence="1" type="ORF">DSL99_3625</name>
</gene>
<dbReference type="RefSeq" id="WP_073100668.1">
    <property type="nucleotide sequence ID" value="NZ_JBALUR010000021.1"/>
</dbReference>
<evidence type="ECO:0000313" key="1">
    <source>
        <dbReference type="EMBL" id="RXG25036.1"/>
    </source>
</evidence>
<reference evidence="1 2" key="1">
    <citation type="submission" date="2018-07" db="EMBL/GenBank/DDBJ databases">
        <title>Leeuwenhoekiella genomics.</title>
        <authorList>
            <person name="Tahon G."/>
            <person name="Willems A."/>
        </authorList>
    </citation>
    <scope>NUCLEOTIDE SEQUENCE [LARGE SCALE GENOMIC DNA]</scope>
    <source>
        <strain evidence="1 2">LMG 1345</strain>
    </source>
</reference>
<sequence length="154" mass="17101">MRFFLFTLLSLSLLSCTNDDDTSVDCSAVSCAASGINLELISDSDKTNLFENETLSKENLTVTNTLTNEEVAFQFTPEFILILPTGSYTETFTEVSYQIAHEDVILFNLSFDAKRELNVNECCPSDSVANISFGDTTTETLDEEPNGYKVFLDL</sequence>
<proteinExistence type="predicted"/>
<comment type="caution">
    <text evidence="1">The sequence shown here is derived from an EMBL/GenBank/DDBJ whole genome shotgun (WGS) entry which is preliminary data.</text>
</comment>
<name>A0A4Q0PEW0_9FLAO</name>
<dbReference type="EMBL" id="QOVL01000024">
    <property type="protein sequence ID" value="RXG25036.1"/>
    <property type="molecule type" value="Genomic_DNA"/>
</dbReference>
<dbReference type="STRING" id="1122159.SAMN02745246_03704"/>
<evidence type="ECO:0000313" key="2">
    <source>
        <dbReference type="Proteomes" id="UP000290608"/>
    </source>
</evidence>
<accession>A0A4Q0PEW0</accession>
<dbReference type="AlphaFoldDB" id="A0A4Q0PEW0"/>
<dbReference type="Proteomes" id="UP000290608">
    <property type="component" value="Unassembled WGS sequence"/>
</dbReference>
<protein>
    <recommendedName>
        <fullName evidence="3">Lipoprotein</fullName>
    </recommendedName>
</protein>
<organism evidence="1 2">
    <name type="scientific">Leeuwenhoekiella marinoflava</name>
    <dbReference type="NCBI Taxonomy" id="988"/>
    <lineage>
        <taxon>Bacteria</taxon>
        <taxon>Pseudomonadati</taxon>
        <taxon>Bacteroidota</taxon>
        <taxon>Flavobacteriia</taxon>
        <taxon>Flavobacteriales</taxon>
        <taxon>Flavobacteriaceae</taxon>
        <taxon>Leeuwenhoekiella</taxon>
    </lineage>
</organism>